<dbReference type="EMBL" id="JFFI01001819">
    <property type="protein sequence ID" value="KXH53847.1"/>
    <property type="molecule type" value="Genomic_DNA"/>
</dbReference>
<dbReference type="AlphaFoldDB" id="A0A135U0E3"/>
<dbReference type="PANTHER" id="PTHR33048">
    <property type="entry name" value="PTH11-LIKE INTEGRAL MEMBRANE PROTEIN (AFU_ORTHOLOGUE AFUA_5G11245)"/>
    <property type="match status" value="1"/>
</dbReference>
<feature type="transmembrane region" description="Helical" evidence="7">
    <location>
        <begin position="174"/>
        <end position="195"/>
    </location>
</feature>
<evidence type="ECO:0000313" key="10">
    <source>
        <dbReference type="Proteomes" id="UP000070121"/>
    </source>
</evidence>
<dbReference type="InterPro" id="IPR049326">
    <property type="entry name" value="Rhodopsin_dom_fungi"/>
</dbReference>
<feature type="region of interest" description="Disordered" evidence="6">
    <location>
        <begin position="382"/>
        <end position="416"/>
    </location>
</feature>
<evidence type="ECO:0000256" key="1">
    <source>
        <dbReference type="ARBA" id="ARBA00004141"/>
    </source>
</evidence>
<proteinExistence type="inferred from homology"/>
<dbReference type="Pfam" id="PF20684">
    <property type="entry name" value="Fung_rhodopsin"/>
    <property type="match status" value="1"/>
</dbReference>
<evidence type="ECO:0000256" key="2">
    <source>
        <dbReference type="ARBA" id="ARBA00022692"/>
    </source>
</evidence>
<feature type="compositionally biased region" description="Polar residues" evidence="6">
    <location>
        <begin position="384"/>
        <end position="393"/>
    </location>
</feature>
<keyword evidence="3 7" id="KW-1133">Transmembrane helix</keyword>
<evidence type="ECO:0000256" key="7">
    <source>
        <dbReference type="SAM" id="Phobius"/>
    </source>
</evidence>
<sequence>MDTTIPPEVYQDDRRTTVVASVVFCILFVTAMLGLRVYTRTRVIVLFGIDDILAVVALLATTGCGIAIALMTNYGLGRHIVVLKPADIVEYMHMFYISIVFYNIALLAIKLSFLCQYYRIMAVPRMRRIYALALLVVGAWSTSQVFIAAFQCLPVEGFWDKSVVSHCIPNQPQWYVNAAGNIITDVAVFALPLPIFWHLSLPRKQKALLMGIFSLGFFTVAISIVRIQYLNTPADFTWTNVDASLWSIGEISSAVTCACLPTLRPLLTKMFPGLMSRVNITSLHSNQTDTRPGTHAAATRPYSNLPKSFPRGDAEKGGSTTASGVSSARSSHLNNNNNNNKDDGGSSVTYGGSSPYQHHMGHHANESSDTIFGLASVRGDSITPVKSNFSPLSPRSAWTASTSTSSYPVRRDGTPF</sequence>
<dbReference type="PANTHER" id="PTHR33048:SF47">
    <property type="entry name" value="INTEGRAL MEMBRANE PROTEIN-RELATED"/>
    <property type="match status" value="1"/>
</dbReference>
<feature type="transmembrane region" description="Helical" evidence="7">
    <location>
        <begin position="245"/>
        <end position="267"/>
    </location>
</feature>
<keyword evidence="10" id="KW-1185">Reference proteome</keyword>
<keyword evidence="4 7" id="KW-0472">Membrane</keyword>
<gene>
    <name evidence="9" type="ORF">CSAL01_06445</name>
</gene>
<feature type="transmembrane region" description="Helical" evidence="7">
    <location>
        <begin position="51"/>
        <end position="74"/>
    </location>
</feature>
<comment type="subcellular location">
    <subcellularLocation>
        <location evidence="1">Membrane</location>
        <topology evidence="1">Multi-pass membrane protein</topology>
    </subcellularLocation>
</comment>
<feature type="compositionally biased region" description="Polar residues" evidence="6">
    <location>
        <begin position="346"/>
        <end position="356"/>
    </location>
</feature>
<name>A0A135U0E3_9PEZI</name>
<comment type="caution">
    <text evidence="9">The sequence shown here is derived from an EMBL/GenBank/DDBJ whole genome shotgun (WGS) entry which is preliminary data.</text>
</comment>
<feature type="transmembrane region" description="Helical" evidence="7">
    <location>
        <begin position="207"/>
        <end position="225"/>
    </location>
</feature>
<dbReference type="Proteomes" id="UP000070121">
    <property type="component" value="Unassembled WGS sequence"/>
</dbReference>
<dbReference type="GO" id="GO:0016020">
    <property type="term" value="C:membrane"/>
    <property type="evidence" value="ECO:0007669"/>
    <property type="project" value="UniProtKB-SubCell"/>
</dbReference>
<organism evidence="9 10">
    <name type="scientific">Colletotrichum salicis</name>
    <dbReference type="NCBI Taxonomy" id="1209931"/>
    <lineage>
        <taxon>Eukaryota</taxon>
        <taxon>Fungi</taxon>
        <taxon>Dikarya</taxon>
        <taxon>Ascomycota</taxon>
        <taxon>Pezizomycotina</taxon>
        <taxon>Sordariomycetes</taxon>
        <taxon>Hypocreomycetidae</taxon>
        <taxon>Glomerellales</taxon>
        <taxon>Glomerellaceae</taxon>
        <taxon>Colletotrichum</taxon>
        <taxon>Colletotrichum acutatum species complex</taxon>
    </lineage>
</organism>
<feature type="region of interest" description="Disordered" evidence="6">
    <location>
        <begin position="284"/>
        <end position="364"/>
    </location>
</feature>
<dbReference type="InterPro" id="IPR052337">
    <property type="entry name" value="SAT4-like"/>
</dbReference>
<comment type="similarity">
    <text evidence="5">Belongs to the SAT4 family.</text>
</comment>
<protein>
    <recommendedName>
        <fullName evidence="8">Rhodopsin domain-containing protein</fullName>
    </recommendedName>
</protein>
<evidence type="ECO:0000256" key="6">
    <source>
        <dbReference type="SAM" id="MobiDB-lite"/>
    </source>
</evidence>
<evidence type="ECO:0000313" key="9">
    <source>
        <dbReference type="EMBL" id="KXH53847.1"/>
    </source>
</evidence>
<evidence type="ECO:0000256" key="5">
    <source>
        <dbReference type="ARBA" id="ARBA00038359"/>
    </source>
</evidence>
<feature type="transmembrane region" description="Helical" evidence="7">
    <location>
        <begin position="94"/>
        <end position="117"/>
    </location>
</feature>
<keyword evidence="2 7" id="KW-0812">Transmembrane</keyword>
<feature type="compositionally biased region" description="Low complexity" evidence="6">
    <location>
        <begin position="396"/>
        <end position="406"/>
    </location>
</feature>
<reference evidence="9 10" key="1">
    <citation type="submission" date="2014-02" db="EMBL/GenBank/DDBJ databases">
        <title>The genome sequence of Colletotrichum salicis CBS 607.94.</title>
        <authorList>
            <person name="Baroncelli R."/>
            <person name="Thon M.R."/>
        </authorList>
    </citation>
    <scope>NUCLEOTIDE SEQUENCE [LARGE SCALE GENOMIC DNA]</scope>
    <source>
        <strain evidence="9 10">CBS 607.94</strain>
    </source>
</reference>
<feature type="transmembrane region" description="Helical" evidence="7">
    <location>
        <begin position="18"/>
        <end position="39"/>
    </location>
</feature>
<dbReference type="OrthoDB" id="3648173at2759"/>
<evidence type="ECO:0000259" key="8">
    <source>
        <dbReference type="Pfam" id="PF20684"/>
    </source>
</evidence>
<feature type="domain" description="Rhodopsin" evidence="8">
    <location>
        <begin position="35"/>
        <end position="268"/>
    </location>
</feature>
<evidence type="ECO:0000256" key="3">
    <source>
        <dbReference type="ARBA" id="ARBA00022989"/>
    </source>
</evidence>
<evidence type="ECO:0000256" key="4">
    <source>
        <dbReference type="ARBA" id="ARBA00023136"/>
    </source>
</evidence>
<feature type="compositionally biased region" description="Low complexity" evidence="6">
    <location>
        <begin position="317"/>
        <end position="339"/>
    </location>
</feature>
<accession>A0A135U0E3</accession>
<feature type="transmembrane region" description="Helical" evidence="7">
    <location>
        <begin position="129"/>
        <end position="150"/>
    </location>
</feature>